<protein>
    <recommendedName>
        <fullName evidence="3">Thioredoxin domain-containing protein</fullName>
    </recommendedName>
</protein>
<evidence type="ECO:0008006" key="3">
    <source>
        <dbReference type="Google" id="ProtNLM"/>
    </source>
</evidence>
<evidence type="ECO:0000256" key="1">
    <source>
        <dbReference type="SAM" id="Phobius"/>
    </source>
</evidence>
<dbReference type="AlphaFoldDB" id="A0A075H0N5"/>
<organism evidence="2">
    <name type="scientific">uncultured marine group II/III euryarchaeote KM3_31_G10</name>
    <dbReference type="NCBI Taxonomy" id="1456433"/>
    <lineage>
        <taxon>Archaea</taxon>
        <taxon>Methanobacteriati</taxon>
        <taxon>Methanobacteriota</taxon>
        <taxon>environmental samples</taxon>
    </lineage>
</organism>
<accession>A0A075H0N5</accession>
<evidence type="ECO:0000313" key="2">
    <source>
        <dbReference type="EMBL" id="AIF08705.1"/>
    </source>
</evidence>
<feature type="transmembrane region" description="Helical" evidence="1">
    <location>
        <begin position="342"/>
        <end position="365"/>
    </location>
</feature>
<name>A0A075H0N5_9EURY</name>
<dbReference type="EMBL" id="KF900839">
    <property type="protein sequence ID" value="AIF08705.1"/>
    <property type="molecule type" value="Genomic_DNA"/>
</dbReference>
<sequence length="384" mass="41899">MYQRLLIETAPPPGICKGAACEAMHMAAQNLLAPPEAERRSHAVFFSQRGAIALLLGFGILVASLPTGAAKVSHEWWLEEEGLSATGGSSVVLRQATATWCEVCKVADPAIINFANSKGANVVRIAIHPQDGIDPLGTSMSTRQAWLLSDAPPSELVYPTSWFDSADGLSGQLSDDDMQREMLRAQGLRSTESLSMNIARISEPGFPDSHYLDFEVSGFNGGGILSLFVTEDYVDIGDLAENMNGIQYHDDVLRAGFTVNATEEELDWEERLIFQEPNVAVGTRTWGYDHENDVRNLGLEIWLNPEWNIWNLNFILIHESEDGTILSAMALPSKWSPEPDELLTTSLVIGVLALGGVLIATPAVWSRMDSAKSSERLLGADSEE</sequence>
<keyword evidence="1" id="KW-0472">Membrane</keyword>
<reference evidence="2" key="1">
    <citation type="journal article" date="2014" name="Genome Biol. Evol.">
        <title>Pangenome evidence for extensive interdomain horizontal transfer affecting lineage core and shell genes in uncultured planktonic thaumarchaeota and euryarchaeota.</title>
        <authorList>
            <person name="Deschamps P."/>
            <person name="Zivanovic Y."/>
            <person name="Moreira D."/>
            <person name="Rodriguez-Valera F."/>
            <person name="Lopez-Garcia P."/>
        </authorList>
    </citation>
    <scope>NUCLEOTIDE SEQUENCE</scope>
</reference>
<keyword evidence="1" id="KW-0812">Transmembrane</keyword>
<proteinExistence type="predicted"/>
<keyword evidence="1" id="KW-1133">Transmembrane helix</keyword>